<dbReference type="SMART" id="SM00849">
    <property type="entry name" value="Lactamase_B"/>
    <property type="match status" value="1"/>
</dbReference>
<keyword evidence="1" id="KW-0812">Transmembrane</keyword>
<dbReference type="PANTHER" id="PTHR30619:SF7">
    <property type="entry name" value="BETA-LACTAMASE DOMAIN PROTEIN"/>
    <property type="match status" value="1"/>
</dbReference>
<keyword evidence="5" id="KW-1185">Reference proteome</keyword>
<dbReference type="InterPro" id="IPR035681">
    <property type="entry name" value="ComA-like_MBL"/>
</dbReference>
<dbReference type="Gene3D" id="3.60.15.10">
    <property type="entry name" value="Ribonuclease Z/Hydroxyacylglutathione hydrolase-like"/>
    <property type="match status" value="1"/>
</dbReference>
<dbReference type="EMBL" id="CAMTCP010000003">
    <property type="protein sequence ID" value="CAI3538179.1"/>
    <property type="molecule type" value="Genomic_DNA"/>
</dbReference>
<evidence type="ECO:0000313" key="3">
    <source>
        <dbReference type="EMBL" id="CAI3538179.1"/>
    </source>
</evidence>
<dbReference type="OrthoDB" id="9761531at2"/>
<keyword evidence="1" id="KW-0472">Membrane</keyword>
<organism evidence="4 5">
    <name type="scientific">Clostridium neonatale</name>
    <dbReference type="NCBI Taxonomy" id="137838"/>
    <lineage>
        <taxon>Bacteria</taxon>
        <taxon>Bacillati</taxon>
        <taxon>Bacillota</taxon>
        <taxon>Clostridia</taxon>
        <taxon>Eubacteriales</taxon>
        <taxon>Clostridiaceae</taxon>
        <taxon>Clostridium</taxon>
    </lineage>
</organism>
<evidence type="ECO:0000256" key="1">
    <source>
        <dbReference type="SAM" id="Phobius"/>
    </source>
</evidence>
<gene>
    <name evidence="3" type="ORF">CNEO2_1020002</name>
    <name evidence="4" type="ORF">CQ394_00020</name>
</gene>
<dbReference type="Proteomes" id="UP000220840">
    <property type="component" value="Unassembled WGS sequence"/>
</dbReference>
<dbReference type="RefSeq" id="WP_058294332.1">
    <property type="nucleotide sequence ID" value="NZ_CAMRXC010000007.1"/>
</dbReference>
<dbReference type="EMBL" id="PDCJ01000001">
    <property type="protein sequence ID" value="PEG30155.1"/>
    <property type="molecule type" value="Genomic_DNA"/>
</dbReference>
<dbReference type="Proteomes" id="UP001189143">
    <property type="component" value="Unassembled WGS sequence"/>
</dbReference>
<comment type="caution">
    <text evidence="4">The sequence shown here is derived from an EMBL/GenBank/DDBJ whole genome shotgun (WGS) entry which is preliminary data.</text>
</comment>
<dbReference type="PANTHER" id="PTHR30619">
    <property type="entry name" value="DNA INTERNALIZATION/COMPETENCE PROTEIN COMEC/REC2"/>
    <property type="match status" value="1"/>
</dbReference>
<reference evidence="4 5" key="1">
    <citation type="submission" date="2017-10" db="EMBL/GenBank/DDBJ databases">
        <title>Effective Description of Clostridium neonatale sp. nov. linked to necrotizing enterocolitis in neonates and a clarification of species assignable to the genus Clostridium (Prazmowski 1880) emend. Lawson and Rainey 2016.</title>
        <authorList>
            <person name="Bernard K."/>
            <person name="Burdz T."/>
            <person name="Wiebe D."/>
            <person name="Balcewich B."/>
            <person name="Alfa M."/>
            <person name="Bernier A.-M."/>
        </authorList>
    </citation>
    <scope>NUCLEOTIDE SEQUENCE [LARGE SCALE GENOMIC DNA]</scope>
    <source>
        <strain evidence="4 5">LCDC99A005</strain>
    </source>
</reference>
<feature type="domain" description="Metallo-beta-lactamase" evidence="2">
    <location>
        <begin position="69"/>
        <end position="265"/>
    </location>
</feature>
<feature type="transmembrane region" description="Helical" evidence="1">
    <location>
        <begin position="25"/>
        <end position="43"/>
    </location>
</feature>
<reference evidence="3" key="2">
    <citation type="submission" date="2022-10" db="EMBL/GenBank/DDBJ databases">
        <authorList>
            <person name="Aires J."/>
            <person name="Mesa V."/>
        </authorList>
    </citation>
    <scope>NUCLEOTIDE SEQUENCE</scope>
    <source>
        <strain evidence="3">Clostridium neonatale JD116</strain>
    </source>
</reference>
<evidence type="ECO:0000313" key="4">
    <source>
        <dbReference type="EMBL" id="PEG30155.1"/>
    </source>
</evidence>
<dbReference type="SUPFAM" id="SSF56281">
    <property type="entry name" value="Metallo-hydrolase/oxidoreductase"/>
    <property type="match status" value="1"/>
</dbReference>
<dbReference type="GO" id="GO:0016787">
    <property type="term" value="F:hydrolase activity"/>
    <property type="evidence" value="ECO:0007669"/>
    <property type="project" value="UniProtKB-KW"/>
</dbReference>
<dbReference type="Pfam" id="PF00753">
    <property type="entry name" value="Lactamase_B"/>
    <property type="match status" value="1"/>
</dbReference>
<sequence>MSKNNKNLENAFKKTMKKHKGNRKAQVITIIVFGLIALGSYLFGNDFISNKEIGPVTGQLEVSYLDVGQGDAIYVKVNDYDILIDAGPRSDVEKLMSQLEEKNIDDFEIVIATHPHEDHIGGMTDVLKKYNVENFYMPKVSNTTKTFEYMINAISNQGLKIKTIKDGTSIDLGSGARIDVYSPIDDAYDDFNDYSPIMKLTYGETKLMFTGDAEELAEKQVLEKYTSSELKSDVLKFGHHGSSTSSSEEFLNAVSPTYGVISCGLDNKYGHPHKETLEKIKNHNIETYRTDTQGQIQLTSDGKNIVFKTKK</sequence>
<keyword evidence="1" id="KW-1133">Transmembrane helix</keyword>
<name>A0A2A7MEN3_9CLOT</name>
<evidence type="ECO:0000313" key="5">
    <source>
        <dbReference type="Proteomes" id="UP000220840"/>
    </source>
</evidence>
<dbReference type="InterPro" id="IPR052159">
    <property type="entry name" value="Competence_DNA_uptake"/>
</dbReference>
<dbReference type="InterPro" id="IPR036866">
    <property type="entry name" value="RibonucZ/Hydroxyglut_hydro"/>
</dbReference>
<dbReference type="CDD" id="cd07731">
    <property type="entry name" value="ComA-like_MBL-fold"/>
    <property type="match status" value="1"/>
</dbReference>
<dbReference type="GeneID" id="68876457"/>
<proteinExistence type="predicted"/>
<dbReference type="InterPro" id="IPR001279">
    <property type="entry name" value="Metallo-B-lactamas"/>
</dbReference>
<dbReference type="AlphaFoldDB" id="A0A2A7MEN3"/>
<accession>A0A2A7MEN3</accession>
<evidence type="ECO:0000259" key="2">
    <source>
        <dbReference type="SMART" id="SM00849"/>
    </source>
</evidence>
<keyword evidence="4" id="KW-0378">Hydrolase</keyword>
<dbReference type="STRING" id="137838.GCA_001458595_01440"/>
<protein>
    <submittedName>
        <fullName evidence="4">MBL fold metallo-hydrolase</fullName>
    </submittedName>
    <submittedName>
        <fullName evidence="3">Metallo-hydrolase/oxidoreductase</fullName>
    </submittedName>
</protein>